<dbReference type="PIRSF" id="PIRSF001007">
    <property type="entry name" value="RusA"/>
    <property type="match status" value="1"/>
</dbReference>
<evidence type="ECO:0000313" key="17">
    <source>
        <dbReference type="Proteomes" id="UP000550401"/>
    </source>
</evidence>
<keyword evidence="10" id="KW-0233">DNA recombination</keyword>
<evidence type="ECO:0000256" key="6">
    <source>
        <dbReference type="ARBA" id="ARBA00022759"/>
    </source>
</evidence>
<evidence type="ECO:0000256" key="3">
    <source>
        <dbReference type="ARBA" id="ARBA00014885"/>
    </source>
</evidence>
<keyword evidence="5" id="KW-0479">Metal-binding</keyword>
<dbReference type="GO" id="GO:0006310">
    <property type="term" value="P:DNA recombination"/>
    <property type="evidence" value="ECO:0007669"/>
    <property type="project" value="UniProtKB-KW"/>
</dbReference>
<keyword evidence="6 15" id="KW-0255">Endonuclease</keyword>
<organism evidence="16 17">
    <name type="scientific">Dokdonella fugitiva</name>
    <dbReference type="NCBI Taxonomy" id="328517"/>
    <lineage>
        <taxon>Bacteria</taxon>
        <taxon>Pseudomonadati</taxon>
        <taxon>Pseudomonadota</taxon>
        <taxon>Gammaproteobacteria</taxon>
        <taxon>Lysobacterales</taxon>
        <taxon>Rhodanobacteraceae</taxon>
        <taxon>Dokdonella</taxon>
    </lineage>
</organism>
<evidence type="ECO:0000256" key="10">
    <source>
        <dbReference type="ARBA" id="ARBA00023172"/>
    </source>
</evidence>
<evidence type="ECO:0000313" key="16">
    <source>
        <dbReference type="EMBL" id="MBA8886134.1"/>
    </source>
</evidence>
<comment type="cofactor">
    <cofactor evidence="1">
        <name>Mg(2+)</name>
        <dbReference type="ChEBI" id="CHEBI:18420"/>
    </cofactor>
</comment>
<protein>
    <recommendedName>
        <fullName evidence="3 15">Crossover junction endodeoxyribonuclease rusA</fullName>
        <ecNumber evidence="14 15">3.1.21.10</ecNumber>
    </recommendedName>
</protein>
<sequence>MPDLTLHLPFPPSVNHYWRTAVRQGKASPYVSAQGKAYRKAVKRALGKERMAGRLAEPLRSRLAVTVGLFAPTGARYDIDNRMKGLLDALTDAEVWEDDSQVDRLVIERGEVIEGGGCVVVIRTRAGETTP</sequence>
<dbReference type="InterPro" id="IPR036614">
    <property type="entry name" value="RusA-like_sf"/>
</dbReference>
<evidence type="ECO:0000256" key="9">
    <source>
        <dbReference type="ARBA" id="ARBA00022842"/>
    </source>
</evidence>
<keyword evidence="17" id="KW-1185">Reference proteome</keyword>
<dbReference type="GO" id="GO:0000287">
    <property type="term" value="F:magnesium ion binding"/>
    <property type="evidence" value="ECO:0007669"/>
    <property type="project" value="InterPro"/>
</dbReference>
<keyword evidence="8 15" id="KW-0378">Hydrolase</keyword>
<evidence type="ECO:0000256" key="11">
    <source>
        <dbReference type="ARBA" id="ARBA00023204"/>
    </source>
</evidence>
<dbReference type="InterPro" id="IPR016281">
    <property type="entry name" value="Endonuclease_RusA"/>
</dbReference>
<comment type="catalytic activity">
    <reaction evidence="13 15">
        <text>Endonucleolytic cleavage at a junction such as a reciprocal single-stranded crossover between two homologous DNA duplexes (Holliday junction).</text>
        <dbReference type="EC" id="3.1.21.10"/>
    </reaction>
</comment>
<name>A0A839F1E2_9GAMM</name>
<comment type="caution">
    <text evidence="16">The sequence shown here is derived from an EMBL/GenBank/DDBJ whole genome shotgun (WGS) entry which is preliminary data.</text>
</comment>
<evidence type="ECO:0000256" key="4">
    <source>
        <dbReference type="ARBA" id="ARBA00022722"/>
    </source>
</evidence>
<keyword evidence="7 15" id="KW-0227">DNA damage</keyword>
<reference evidence="16 17" key="1">
    <citation type="submission" date="2020-07" db="EMBL/GenBank/DDBJ databases">
        <title>Genomic Encyclopedia of Type Strains, Phase IV (KMG-V): Genome sequencing to study the core and pangenomes of soil and plant-associated prokaryotes.</title>
        <authorList>
            <person name="Whitman W."/>
        </authorList>
    </citation>
    <scope>NUCLEOTIDE SEQUENCE [LARGE SCALE GENOMIC DNA]</scope>
    <source>
        <strain evidence="16 17">RH2WT43</strain>
    </source>
</reference>
<comment type="subunit">
    <text evidence="2">Homodimer.</text>
</comment>
<evidence type="ECO:0000256" key="14">
    <source>
        <dbReference type="ARBA" id="ARBA00029488"/>
    </source>
</evidence>
<comment type="similarity">
    <text evidence="15">Belongs to the rusA family.</text>
</comment>
<proteinExistence type="inferred from homology"/>
<evidence type="ECO:0000256" key="1">
    <source>
        <dbReference type="ARBA" id="ARBA00001946"/>
    </source>
</evidence>
<dbReference type="Proteomes" id="UP000550401">
    <property type="component" value="Unassembled WGS sequence"/>
</dbReference>
<dbReference type="SUPFAM" id="SSF103084">
    <property type="entry name" value="Holliday junction resolvase RusA"/>
    <property type="match status" value="1"/>
</dbReference>
<keyword evidence="11 15" id="KW-0234">DNA repair</keyword>
<evidence type="ECO:0000256" key="7">
    <source>
        <dbReference type="ARBA" id="ARBA00022763"/>
    </source>
</evidence>
<evidence type="ECO:0000256" key="2">
    <source>
        <dbReference type="ARBA" id="ARBA00011738"/>
    </source>
</evidence>
<dbReference type="EC" id="3.1.21.10" evidence="14 15"/>
<evidence type="ECO:0000256" key="13">
    <source>
        <dbReference type="ARBA" id="ARBA00029354"/>
    </source>
</evidence>
<dbReference type="GO" id="GO:0008821">
    <property type="term" value="F:crossover junction DNA endonuclease activity"/>
    <property type="evidence" value="ECO:0007669"/>
    <property type="project" value="UniProtKB-EC"/>
</dbReference>
<dbReference type="Gene3D" id="3.30.1330.70">
    <property type="entry name" value="Holliday junction resolvase RusA"/>
    <property type="match status" value="1"/>
</dbReference>
<evidence type="ECO:0000256" key="12">
    <source>
        <dbReference type="ARBA" id="ARBA00024745"/>
    </source>
</evidence>
<keyword evidence="4 15" id="KW-0540">Nuclease</keyword>
<evidence type="ECO:0000256" key="5">
    <source>
        <dbReference type="ARBA" id="ARBA00022723"/>
    </source>
</evidence>
<comment type="function">
    <text evidence="12">Endonuclease that resolves Holliday junction intermediates made during homologous genetic recombination and DNA repair. Exhibits sequence and structure-selective cleavage of four-way DNA junctions, where it introduces symmetrical nicks in two strands of the same polarity at the 5' side of CC dinucleotides. Corrects the defects in genetic recombination and DNA repair associated with inactivation of RuvAB or RuvC.</text>
</comment>
<dbReference type="InterPro" id="IPR008822">
    <property type="entry name" value="Endonuclease_RusA-like"/>
</dbReference>
<dbReference type="Pfam" id="PF05866">
    <property type="entry name" value="RusA"/>
    <property type="match status" value="1"/>
</dbReference>
<accession>A0A839F1E2</accession>
<dbReference type="EMBL" id="JACGXL010000001">
    <property type="protein sequence ID" value="MBA8886134.1"/>
    <property type="molecule type" value="Genomic_DNA"/>
</dbReference>
<dbReference type="AlphaFoldDB" id="A0A839F1E2"/>
<evidence type="ECO:0000256" key="8">
    <source>
        <dbReference type="ARBA" id="ARBA00022801"/>
    </source>
</evidence>
<dbReference type="GO" id="GO:0006281">
    <property type="term" value="P:DNA repair"/>
    <property type="evidence" value="ECO:0007669"/>
    <property type="project" value="UniProtKB-KW"/>
</dbReference>
<evidence type="ECO:0000256" key="15">
    <source>
        <dbReference type="PIRNR" id="PIRNR001007"/>
    </source>
</evidence>
<gene>
    <name evidence="16" type="ORF">FHW12_000325</name>
</gene>
<keyword evidence="9" id="KW-0460">Magnesium</keyword>
<comment type="function">
    <text evidence="15">Endonuclease that resolves Holliday junction intermediates made during homologous genetic recombination and DNA repair. Exhibits sequence and structure-selective cleavage of four-way DNA junctions, where it introduces symmetrical nicks in two strands of the same polarity at the 5' side of dinucleotides. Corrects the defects in genetic recombination and DNA repair associated with inactivation of ruvAB or ruvC.</text>
</comment>
<dbReference type="RefSeq" id="WP_182529242.1">
    <property type="nucleotide sequence ID" value="NZ_JACGXL010000001.1"/>
</dbReference>